<gene>
    <name evidence="2" type="ORF">Q9L58_009108</name>
</gene>
<dbReference type="Proteomes" id="UP001447188">
    <property type="component" value="Unassembled WGS sequence"/>
</dbReference>
<organism evidence="2 3">
    <name type="scientific">Discina gigas</name>
    <dbReference type="NCBI Taxonomy" id="1032678"/>
    <lineage>
        <taxon>Eukaryota</taxon>
        <taxon>Fungi</taxon>
        <taxon>Dikarya</taxon>
        <taxon>Ascomycota</taxon>
        <taxon>Pezizomycotina</taxon>
        <taxon>Pezizomycetes</taxon>
        <taxon>Pezizales</taxon>
        <taxon>Discinaceae</taxon>
        <taxon>Discina</taxon>
    </lineage>
</organism>
<name>A0ABR3G7T7_9PEZI</name>
<protein>
    <submittedName>
        <fullName evidence="2">Uncharacterized protein</fullName>
    </submittedName>
</protein>
<keyword evidence="1" id="KW-0732">Signal</keyword>
<comment type="caution">
    <text evidence="2">The sequence shown here is derived from an EMBL/GenBank/DDBJ whole genome shotgun (WGS) entry which is preliminary data.</text>
</comment>
<dbReference type="EMBL" id="JBBBZM010000193">
    <property type="protein sequence ID" value="KAL0632019.1"/>
    <property type="molecule type" value="Genomic_DNA"/>
</dbReference>
<accession>A0ABR3G7T7</accession>
<sequence>MKTALSLLLPPLFLAVAAAAQDEVAGTHSTSFDPKYDLPDKLLINPQTHPALFSFTGRWLLSPARPTRPHSQLYQSTLWPSNSVTVLVHGANVSVQVVPDATGWVDNYHFFASVDSGPDVRYDLPPFNSSELTEAGESAWFDIDIAGFGADTGALLQPHTLRLTSARETPLWLEGVNVQRTLVAQGREWLQEQDRRVVLEFITNTDTGGPNSTHYRVADLLGVRHSHSSAGSCFLSCTPGVPGLVTQYFQTSPHSLTAVPIDPYLATPYRFPALSSHPPVAAAPSTHLLLDFDLRVVSAAQLGSFIAQLRMRAHPYAMIIVVARPATRAVVSALEGVQVVVVPEDAAETAYLRALCPLLGRCQWGAGGGGGVWGFGALVVGALAVWSSRRVVAGAVAAVCGRKRIGMEAVTERDKRG</sequence>
<evidence type="ECO:0000256" key="1">
    <source>
        <dbReference type="SAM" id="SignalP"/>
    </source>
</evidence>
<evidence type="ECO:0000313" key="3">
    <source>
        <dbReference type="Proteomes" id="UP001447188"/>
    </source>
</evidence>
<proteinExistence type="predicted"/>
<evidence type="ECO:0000313" key="2">
    <source>
        <dbReference type="EMBL" id="KAL0632019.1"/>
    </source>
</evidence>
<feature type="signal peptide" evidence="1">
    <location>
        <begin position="1"/>
        <end position="19"/>
    </location>
</feature>
<reference evidence="2 3" key="1">
    <citation type="submission" date="2024-02" db="EMBL/GenBank/DDBJ databases">
        <title>Discinaceae phylogenomics.</title>
        <authorList>
            <person name="Dirks A.C."/>
            <person name="James T.Y."/>
        </authorList>
    </citation>
    <scope>NUCLEOTIDE SEQUENCE [LARGE SCALE GENOMIC DNA]</scope>
    <source>
        <strain evidence="2 3">ACD0624</strain>
    </source>
</reference>
<keyword evidence="3" id="KW-1185">Reference proteome</keyword>
<feature type="chain" id="PRO_5045319592" evidence="1">
    <location>
        <begin position="20"/>
        <end position="417"/>
    </location>
</feature>